<organism evidence="3 4">
    <name type="scientific">Sulfurisphaera ohwakuensis</name>
    <dbReference type="NCBI Taxonomy" id="69656"/>
    <lineage>
        <taxon>Archaea</taxon>
        <taxon>Thermoproteota</taxon>
        <taxon>Thermoprotei</taxon>
        <taxon>Sulfolobales</taxon>
        <taxon>Sulfolobaceae</taxon>
        <taxon>Sulfurisphaera</taxon>
    </lineage>
</organism>
<evidence type="ECO:0000313" key="3">
    <source>
        <dbReference type="EMBL" id="QGR16815.1"/>
    </source>
</evidence>
<dbReference type="GeneID" id="42800810"/>
<dbReference type="EMBL" id="CP045484">
    <property type="protein sequence ID" value="QGR16815.1"/>
    <property type="molecule type" value="Genomic_DNA"/>
</dbReference>
<sequence>MKKDRMEVISKYSNVTAFLALVAITLLAMFPLSIYLLAAYMAIEGLDMVEFSIFGFEVSIDYGTATSMAQIFFVGAGAFGGLAAVAHYMGYNTLALVLLIVGIGLAFFGLGFG</sequence>
<dbReference type="KEGG" id="soh:D1869_06150"/>
<feature type="transmembrane region" description="Helical" evidence="1">
    <location>
        <begin position="62"/>
        <end position="86"/>
    </location>
</feature>
<protein>
    <submittedName>
        <fullName evidence="3">Uncharacterized protein</fullName>
    </submittedName>
</protein>
<feature type="transmembrane region" description="Helical" evidence="1">
    <location>
        <begin position="93"/>
        <end position="112"/>
    </location>
</feature>
<accession>A0A650CGJ9</accession>
<keyword evidence="1" id="KW-1133">Transmembrane helix</keyword>
<evidence type="ECO:0000256" key="1">
    <source>
        <dbReference type="SAM" id="Phobius"/>
    </source>
</evidence>
<proteinExistence type="predicted"/>
<dbReference type="OrthoDB" id="382015at2157"/>
<dbReference type="AlphaFoldDB" id="A0A650CGJ9"/>
<keyword evidence="4" id="KW-1185">Reference proteome</keyword>
<feature type="transmembrane region" description="Helical" evidence="1">
    <location>
        <begin position="12"/>
        <end position="42"/>
    </location>
</feature>
<dbReference type="Proteomes" id="UP000427373">
    <property type="component" value="Chromosome"/>
</dbReference>
<reference evidence="3 4" key="1">
    <citation type="submission" date="2019-10" db="EMBL/GenBank/DDBJ databases">
        <title>Genome Sequences from Six Type Strain Members of the Archaeal Family Sulfolobaceae: Acidianus ambivalens, Acidianus infernus, Metallosphaera prunae, Stygiolobus azoricus, Sulfolobus metallicus, and Sulfurisphaera ohwakuensis.</title>
        <authorList>
            <person name="Counts J.A."/>
            <person name="Kelly R.M."/>
        </authorList>
    </citation>
    <scope>NUCLEOTIDE SEQUENCE [LARGE SCALE GENOMIC DNA]</scope>
    <source>
        <strain evidence="3 4">TA-1</strain>
    </source>
</reference>
<reference evidence="2 5" key="2">
    <citation type="submission" date="2020-08" db="EMBL/GenBank/DDBJ databases">
        <title>Genomic Encyclopedia of Type Strains, Phase IV (KMG-IV): sequencing the most valuable type-strain genomes for metagenomic binning, comparative biology and taxonomic classification.</title>
        <authorList>
            <person name="Goeker M."/>
        </authorList>
    </citation>
    <scope>NUCLEOTIDE SEQUENCE [LARGE SCALE GENOMIC DNA]</scope>
    <source>
        <strain evidence="2 5">DSM 12421</strain>
    </source>
</reference>
<evidence type="ECO:0000313" key="5">
    <source>
        <dbReference type="Proteomes" id="UP000582213"/>
    </source>
</evidence>
<evidence type="ECO:0000313" key="4">
    <source>
        <dbReference type="Proteomes" id="UP000427373"/>
    </source>
</evidence>
<keyword evidence="1" id="KW-0472">Membrane</keyword>
<dbReference type="EMBL" id="JACHFY010000012">
    <property type="protein sequence ID" value="MBB5254218.1"/>
    <property type="molecule type" value="Genomic_DNA"/>
</dbReference>
<name>A0A650CGJ9_SULOH</name>
<dbReference type="RefSeq" id="WP_156014369.1">
    <property type="nucleotide sequence ID" value="NZ_CP045484.1"/>
</dbReference>
<gene>
    <name evidence="3" type="ORF">D1869_06150</name>
    <name evidence="2" type="ORF">HNQ62_001991</name>
</gene>
<dbReference type="Proteomes" id="UP000582213">
    <property type="component" value="Unassembled WGS sequence"/>
</dbReference>
<keyword evidence="1" id="KW-0812">Transmembrane</keyword>
<evidence type="ECO:0000313" key="2">
    <source>
        <dbReference type="EMBL" id="MBB5254218.1"/>
    </source>
</evidence>